<feature type="region of interest" description="Disordered" evidence="1">
    <location>
        <begin position="254"/>
        <end position="279"/>
    </location>
</feature>
<feature type="region of interest" description="Disordered" evidence="1">
    <location>
        <begin position="365"/>
        <end position="386"/>
    </location>
</feature>
<proteinExistence type="predicted"/>
<feature type="region of interest" description="Disordered" evidence="1">
    <location>
        <begin position="449"/>
        <end position="546"/>
    </location>
</feature>
<evidence type="ECO:0000313" key="5">
    <source>
        <dbReference type="Proteomes" id="UP000256601"/>
    </source>
</evidence>
<dbReference type="KEGG" id="yli:2911022"/>
<sequence length="612" mass="68437">MATVLPLGLPSHMKLAPPDLSVSDHNLSEPEHADLSSSSQDSDDDHQRHKRAAVESFFFARSHNNKAGLVMQIQRLAPKGDQKTRPTPLFNVQRKKHRLLKPVHGILRSVEGAAGIVGANSSRRHSDQFYCTRHSTTALSRNNSGRCRVVEGATLPVPKSGFNQIAFDGIEMESSPPTSPYLGGADHSFSSVSLPDVANTTTGSHVPAHHTGEDDSSSDRGVYHVYTVDEHPQSAGRITHSDIRFNVSASEADQSYIKDPSSVSPQTSATGGSRRQTLPPRDSLQAFLATPITWHLKQVGARTYRLVDSSTDMAIGYWTGERGWRFVSKGETLMSLSEKVRVYSPMFRKPMYLDQVVHRLRTKHWADKSDEDSHQSRRRRASTVPHAHGHNYRVTLVDAILFSAIQLLMQQQLQQAAAESMVVATPSLYTLPQSDSQLSFKNVRRSLSLSRPKLDSRQSLQLDHNTRPETEKRKSFSEHRKSWTGSISHRRKSVTPSPPPNKRMLDVRDVPDLQEHHHSTPKKAVKPPKTVKHTRFDSQPENIPTLHEPARDVNVSVPARRHSHRSSRRSAPPAPVVSHFHEAISEPIPAVQAAKKRNLVARFFQKVKQNMK</sequence>
<feature type="region of interest" description="Disordered" evidence="1">
    <location>
        <begin position="192"/>
        <end position="220"/>
    </location>
</feature>
<dbReference type="Proteomes" id="UP000256601">
    <property type="component" value="Unassembled WGS sequence"/>
</dbReference>
<feature type="compositionally biased region" description="Basic and acidic residues" evidence="1">
    <location>
        <begin position="365"/>
        <end position="375"/>
    </location>
</feature>
<evidence type="ECO:0000256" key="1">
    <source>
        <dbReference type="SAM" id="MobiDB-lite"/>
    </source>
</evidence>
<dbReference type="AlphaFoldDB" id="A0A1D8NFU4"/>
<feature type="compositionally biased region" description="Polar residues" evidence="1">
    <location>
        <begin position="192"/>
        <end position="204"/>
    </location>
</feature>
<dbReference type="EMBL" id="CP017556">
    <property type="protein sequence ID" value="AOW04507.1"/>
    <property type="molecule type" value="Genomic_DNA"/>
</dbReference>
<reference evidence="3 5" key="2">
    <citation type="submission" date="2018-07" db="EMBL/GenBank/DDBJ databases">
        <title>Draft Genome Assemblies for Five Robust Yarrowia lipolytica Strains Exhibiting High Lipid Production and Pentose Sugar Utilization and Sugar Alcohol Secretion from Undetoxified Lignocellulosic Biomass Hydrolysates.</title>
        <authorList>
            <consortium name="DOE Joint Genome Institute"/>
            <person name="Walker C."/>
            <person name="Ryu S."/>
            <person name="Na H."/>
            <person name="Zane M."/>
            <person name="LaButti K."/>
            <person name="Lipzen A."/>
            <person name="Haridas S."/>
            <person name="Barry K."/>
            <person name="Grigoriev I.V."/>
            <person name="Quarterman J."/>
            <person name="Slininger P."/>
            <person name="Dien B."/>
            <person name="Trinh C.T."/>
        </authorList>
    </citation>
    <scope>NUCLEOTIDE SEQUENCE [LARGE SCALE GENOMIC DNA]</scope>
    <source>
        <strain evidence="3 5">YB392</strain>
    </source>
</reference>
<evidence type="ECO:0000313" key="4">
    <source>
        <dbReference type="Proteomes" id="UP000182444"/>
    </source>
</evidence>
<gene>
    <name evidence="3" type="ORF">B0I71DRAFT_24296</name>
    <name evidence="2" type="ORF">YALI1_D29910g</name>
</gene>
<feature type="compositionally biased region" description="Polar residues" evidence="1">
    <location>
        <begin position="261"/>
        <end position="276"/>
    </location>
</feature>
<name>A0A1D8NFU4_YARLL</name>
<evidence type="ECO:0000313" key="2">
    <source>
        <dbReference type="EMBL" id="AOW04507.1"/>
    </source>
</evidence>
<accession>A0A1D8NFU4</accession>
<dbReference type="GeneID" id="2911022"/>
<dbReference type="VEuPathDB" id="FungiDB:YALI0_D23177g"/>
<organism evidence="2 4">
    <name type="scientific">Yarrowia lipolytica</name>
    <name type="common">Candida lipolytica</name>
    <dbReference type="NCBI Taxonomy" id="4952"/>
    <lineage>
        <taxon>Eukaryota</taxon>
        <taxon>Fungi</taxon>
        <taxon>Dikarya</taxon>
        <taxon>Ascomycota</taxon>
        <taxon>Saccharomycotina</taxon>
        <taxon>Dipodascomycetes</taxon>
        <taxon>Dipodascales</taxon>
        <taxon>Dipodascales incertae sedis</taxon>
        <taxon>Yarrowia</taxon>
    </lineage>
</organism>
<dbReference type="EMBL" id="KZ858966">
    <property type="protein sequence ID" value="RDW27233.1"/>
    <property type="molecule type" value="Genomic_DNA"/>
</dbReference>
<feature type="region of interest" description="Disordered" evidence="1">
    <location>
        <begin position="1"/>
        <end position="50"/>
    </location>
</feature>
<dbReference type="Proteomes" id="UP000182444">
    <property type="component" value="Chromosome 1D"/>
</dbReference>
<feature type="compositionally biased region" description="Basic and acidic residues" evidence="1">
    <location>
        <begin position="464"/>
        <end position="481"/>
    </location>
</feature>
<reference evidence="2 4" key="1">
    <citation type="journal article" date="2016" name="PLoS ONE">
        <title>Sequence Assembly of Yarrowia lipolytica Strain W29/CLIB89 Shows Transposable Element Diversity.</title>
        <authorList>
            <person name="Magnan C."/>
            <person name="Yu J."/>
            <person name="Chang I."/>
            <person name="Jahn E."/>
            <person name="Kanomata Y."/>
            <person name="Wu J."/>
            <person name="Zeller M."/>
            <person name="Oakes M."/>
            <person name="Baldi P."/>
            <person name="Sandmeyer S."/>
        </authorList>
    </citation>
    <scope>NUCLEOTIDE SEQUENCE [LARGE SCALE GENOMIC DNA]</scope>
    <source>
        <strain evidence="2">CLIB89</strain>
        <strain evidence="4">CLIB89(W29)</strain>
    </source>
</reference>
<dbReference type="VEuPathDB" id="FungiDB:YALI1_D29910g"/>
<feature type="compositionally biased region" description="Basic residues" evidence="1">
    <location>
        <begin position="376"/>
        <end position="386"/>
    </location>
</feature>
<feature type="compositionally biased region" description="Basic and acidic residues" evidence="1">
    <location>
        <begin position="210"/>
        <end position="220"/>
    </location>
</feature>
<feature type="compositionally biased region" description="Basic residues" evidence="1">
    <location>
        <begin position="519"/>
        <end position="533"/>
    </location>
</feature>
<feature type="compositionally biased region" description="Basic and acidic residues" evidence="1">
    <location>
        <begin position="503"/>
        <end position="518"/>
    </location>
</feature>
<protein>
    <submittedName>
        <fullName evidence="2">Uncharacterized protein</fullName>
    </submittedName>
</protein>
<evidence type="ECO:0000313" key="3">
    <source>
        <dbReference type="EMBL" id="RDW27233.1"/>
    </source>
</evidence>